<dbReference type="GO" id="GO:0004771">
    <property type="term" value="F:sterol ester esterase activity"/>
    <property type="evidence" value="ECO:0007669"/>
    <property type="project" value="TreeGrafter"/>
</dbReference>
<keyword evidence="5" id="KW-1185">Reference proteome</keyword>
<keyword evidence="2 4" id="KW-0378">Hydrolase</keyword>
<evidence type="ECO:0000259" key="3">
    <source>
        <dbReference type="Pfam" id="PF07859"/>
    </source>
</evidence>
<dbReference type="EMBL" id="RWJF01000001">
    <property type="protein sequence ID" value="RST30264.1"/>
    <property type="molecule type" value="Genomic_DNA"/>
</dbReference>
<gene>
    <name evidence="4" type="ORF">HMF7854_05070</name>
</gene>
<dbReference type="RefSeq" id="WP_126718095.1">
    <property type="nucleotide sequence ID" value="NZ_RWJF01000001.1"/>
</dbReference>
<sequence length="309" mass="33251">MTDRLESGVRQFHRRTSEDYARLGADVSTLGQRRAVAEQVREPWRSGGPAMASSETLTVTPPGVRIRIHRPVAGDDLPVLVYLHGGGWTLFSIDTHDRLMREYAARSGCAVLGVDYSLAPEARFPTALDEVAAVLAFIADSGREHGLDPARIALGGDSAGGNLALASALRALGQMPLGALLLNYAALDPDPTGSYALYDSDDFMLLSEEMADFWRNYLGEDFAASRDPLARPLLAELDGLPPTFLCIAECDILCDENLALAERLRSAGVDTQAVVYPGASHSFLEAVEVSPLADRALGEASAWLRRQLG</sequence>
<protein>
    <submittedName>
        <fullName evidence="4">Alpha/beta hydrolase</fullName>
    </submittedName>
</protein>
<dbReference type="GO" id="GO:0004806">
    <property type="term" value="F:triacylglycerol lipase activity"/>
    <property type="evidence" value="ECO:0007669"/>
    <property type="project" value="TreeGrafter"/>
</dbReference>
<comment type="caution">
    <text evidence="4">The sequence shown here is derived from an EMBL/GenBank/DDBJ whole genome shotgun (WGS) entry which is preliminary data.</text>
</comment>
<dbReference type="PANTHER" id="PTHR23025">
    <property type="entry name" value="TRIACYLGLYCEROL LIPASE"/>
    <property type="match status" value="1"/>
</dbReference>
<dbReference type="Pfam" id="PF07859">
    <property type="entry name" value="Abhydrolase_3"/>
    <property type="match status" value="1"/>
</dbReference>
<evidence type="ECO:0000313" key="5">
    <source>
        <dbReference type="Proteomes" id="UP000274661"/>
    </source>
</evidence>
<accession>A0A429V8K5</accession>
<dbReference type="PROSITE" id="PS01173">
    <property type="entry name" value="LIPASE_GDXG_HIS"/>
    <property type="match status" value="1"/>
</dbReference>
<dbReference type="GO" id="GO:0019433">
    <property type="term" value="P:triglyceride catabolic process"/>
    <property type="evidence" value="ECO:0007669"/>
    <property type="project" value="TreeGrafter"/>
</dbReference>
<dbReference type="InterPro" id="IPR013094">
    <property type="entry name" value="AB_hydrolase_3"/>
</dbReference>
<dbReference type="OrthoDB" id="9806180at2"/>
<dbReference type="InterPro" id="IPR029058">
    <property type="entry name" value="AB_hydrolase_fold"/>
</dbReference>
<dbReference type="SUPFAM" id="SSF53474">
    <property type="entry name" value="alpha/beta-Hydrolases"/>
    <property type="match status" value="1"/>
</dbReference>
<name>A0A429V8K5_9SPHN</name>
<dbReference type="Gene3D" id="3.40.50.1820">
    <property type="entry name" value="alpha/beta hydrolase"/>
    <property type="match status" value="1"/>
</dbReference>
<evidence type="ECO:0000256" key="2">
    <source>
        <dbReference type="ARBA" id="ARBA00022801"/>
    </source>
</evidence>
<reference evidence="4 5" key="1">
    <citation type="submission" date="2018-12" db="EMBL/GenBank/DDBJ databases">
        <title>Sphingomonas sp. HMF7854 Genome sequencing and assembly.</title>
        <authorList>
            <person name="Cha I."/>
            <person name="Kang H."/>
            <person name="Kim H."/>
            <person name="Kang J."/>
            <person name="Joh K."/>
        </authorList>
    </citation>
    <scope>NUCLEOTIDE SEQUENCE [LARGE SCALE GENOMIC DNA]</scope>
    <source>
        <strain evidence="4 5">HMF7854</strain>
    </source>
</reference>
<organism evidence="4 5">
    <name type="scientific">Sphingomonas ginkgonis</name>
    <dbReference type="NCBI Taxonomy" id="2315330"/>
    <lineage>
        <taxon>Bacteria</taxon>
        <taxon>Pseudomonadati</taxon>
        <taxon>Pseudomonadota</taxon>
        <taxon>Alphaproteobacteria</taxon>
        <taxon>Sphingomonadales</taxon>
        <taxon>Sphingomonadaceae</taxon>
        <taxon>Sphingomonas</taxon>
    </lineage>
</organism>
<dbReference type="GO" id="GO:0005829">
    <property type="term" value="C:cytosol"/>
    <property type="evidence" value="ECO:0007669"/>
    <property type="project" value="TreeGrafter"/>
</dbReference>
<dbReference type="Proteomes" id="UP000274661">
    <property type="component" value="Unassembled WGS sequence"/>
</dbReference>
<dbReference type="AlphaFoldDB" id="A0A429V8K5"/>
<feature type="domain" description="Alpha/beta hydrolase fold-3" evidence="3">
    <location>
        <begin position="80"/>
        <end position="284"/>
    </location>
</feature>
<dbReference type="PANTHER" id="PTHR23025:SF3">
    <property type="entry name" value="HORMONE-SENSITIVE LIPASE"/>
    <property type="match status" value="1"/>
</dbReference>
<comment type="similarity">
    <text evidence="1">Belongs to the 'GDXG' lipolytic enzyme family.</text>
</comment>
<dbReference type="InterPro" id="IPR002168">
    <property type="entry name" value="Lipase_GDXG_HIS_AS"/>
</dbReference>
<evidence type="ECO:0000256" key="1">
    <source>
        <dbReference type="ARBA" id="ARBA00010515"/>
    </source>
</evidence>
<proteinExistence type="inferred from homology"/>
<evidence type="ECO:0000313" key="4">
    <source>
        <dbReference type="EMBL" id="RST30264.1"/>
    </source>
</evidence>